<dbReference type="Pfam" id="PF03572">
    <property type="entry name" value="Peptidase_S41"/>
    <property type="match status" value="1"/>
</dbReference>
<reference evidence="2 3" key="1">
    <citation type="submission" date="2014-04" db="EMBL/GenBank/DDBJ databases">
        <authorList>
            <person name="Sears C."/>
            <person name="Carroll K."/>
            <person name="Sack B.R."/>
            <person name="Qadri F."/>
            <person name="Myers L.L."/>
            <person name="Chung G.-T."/>
            <person name="Escheverria P."/>
            <person name="Fraser C.M."/>
            <person name="Sadzewicz L."/>
            <person name="Shefchek K.A."/>
            <person name="Tallon L."/>
            <person name="Das S.P."/>
            <person name="Daugherty S."/>
            <person name="Mongodin E.F."/>
        </authorList>
    </citation>
    <scope>NUCLEOTIDE SEQUENCE [LARGE SCALE GENOMIC DNA]</scope>
    <source>
        <strain evidence="2 3">3975 RP4</strain>
    </source>
</reference>
<evidence type="ECO:0000313" key="2">
    <source>
        <dbReference type="EMBL" id="KDS42621.1"/>
    </source>
</evidence>
<gene>
    <name evidence="2" type="ORF">M099_4670</name>
</gene>
<dbReference type="InterPro" id="IPR036034">
    <property type="entry name" value="PDZ_sf"/>
</dbReference>
<dbReference type="Proteomes" id="UP000027661">
    <property type="component" value="Unassembled WGS sequence"/>
</dbReference>
<dbReference type="PANTHER" id="PTHR32060">
    <property type="entry name" value="TAIL-SPECIFIC PROTEASE"/>
    <property type="match status" value="1"/>
</dbReference>
<dbReference type="Pfam" id="PF18294">
    <property type="entry name" value="Pept_S41_N"/>
    <property type="match status" value="1"/>
</dbReference>
<evidence type="ECO:0000259" key="1">
    <source>
        <dbReference type="SMART" id="SM00245"/>
    </source>
</evidence>
<dbReference type="PROSITE" id="PS51257">
    <property type="entry name" value="PROKAR_LIPOPROTEIN"/>
    <property type="match status" value="1"/>
</dbReference>
<dbReference type="GO" id="GO:0030288">
    <property type="term" value="C:outer membrane-bounded periplasmic space"/>
    <property type="evidence" value="ECO:0007669"/>
    <property type="project" value="TreeGrafter"/>
</dbReference>
<protein>
    <submittedName>
        <fullName evidence="2">Peptidase S41 family protein</fullName>
    </submittedName>
</protein>
<dbReference type="CDD" id="cd07561">
    <property type="entry name" value="Peptidase_S41_CPP_like"/>
    <property type="match status" value="1"/>
</dbReference>
<dbReference type="SUPFAM" id="SSF50156">
    <property type="entry name" value="PDZ domain-like"/>
    <property type="match status" value="1"/>
</dbReference>
<dbReference type="PANTHER" id="PTHR32060:SF30">
    <property type="entry name" value="CARBOXY-TERMINAL PROCESSING PROTEASE CTPA"/>
    <property type="match status" value="1"/>
</dbReference>
<dbReference type="InterPro" id="IPR005151">
    <property type="entry name" value="Tail-specific_protease"/>
</dbReference>
<dbReference type="EMBL" id="JNHM01000184">
    <property type="protein sequence ID" value="KDS42621.1"/>
    <property type="molecule type" value="Genomic_DNA"/>
</dbReference>
<sequence>MKENFQIHIWLGLLLCLLGMSCSDDTPAKGDDPGNGNTELEVNEWIESVMRSDYLWNNDIPAQNKLDFSADPQTFFRSMLSLKDGKTRNGKHLYYYSYMEKNKDYKARTSIDADDTYGMEFTLFNVVNDSNQPLGYYYARILYVLPNSPASSAGLERGDWIVGVKGKNNINSDNYGILLNGDRTQWLVKRGDTEVRTIDIEASRAVEDNPLFYHNVYTRGDKKIGYLVYNHFTSGPNGYSDRTYDEEMKKIFAGFQAQGVNEFVLDLRYNGGGYENSANMLAGLLIPEASRKKVFAVFSDNKGQSYSNDFCVETKGTAGYLKLNSNRIYILTSQSTASSSEVVINSLNPFMDVTLIGELTEGKNVGMEMQKNDKYEWIYWPITLRVTNAVNDDYSAGFKPDIEWNEYDLTQNPTDALLPLGDPDEFMLGKAISLITGINRSARSMNTLSQPIMRGESVYQSTERHATGGMLMVPEEKNN</sequence>
<dbReference type="GO" id="GO:0008236">
    <property type="term" value="F:serine-type peptidase activity"/>
    <property type="evidence" value="ECO:0007669"/>
    <property type="project" value="InterPro"/>
</dbReference>
<dbReference type="AlphaFoldDB" id="A0A069RZC3"/>
<proteinExistence type="predicted"/>
<dbReference type="Gene3D" id="3.90.226.10">
    <property type="entry name" value="2-enoyl-CoA Hydratase, Chain A, domain 1"/>
    <property type="match status" value="1"/>
</dbReference>
<dbReference type="RefSeq" id="WP_005849111.1">
    <property type="nucleotide sequence ID" value="NZ_JNHM01000184.1"/>
</dbReference>
<dbReference type="GO" id="GO:0004175">
    <property type="term" value="F:endopeptidase activity"/>
    <property type="evidence" value="ECO:0007669"/>
    <property type="project" value="TreeGrafter"/>
</dbReference>
<dbReference type="Gene3D" id="2.30.42.10">
    <property type="match status" value="1"/>
</dbReference>
<name>A0A069RZC3_PHOVU</name>
<dbReference type="SMART" id="SM00245">
    <property type="entry name" value="TSPc"/>
    <property type="match status" value="1"/>
</dbReference>
<comment type="caution">
    <text evidence="2">The sequence shown here is derived from an EMBL/GenBank/DDBJ whole genome shotgun (WGS) entry which is preliminary data.</text>
</comment>
<dbReference type="PATRIC" id="fig|1339352.3.peg.4371"/>
<dbReference type="InterPro" id="IPR029045">
    <property type="entry name" value="ClpP/crotonase-like_dom_sf"/>
</dbReference>
<dbReference type="SUPFAM" id="SSF52096">
    <property type="entry name" value="ClpP/crotonase"/>
    <property type="match status" value="1"/>
</dbReference>
<organism evidence="2 3">
    <name type="scientific">Phocaeicola vulgatus str. 3975 RP4</name>
    <dbReference type="NCBI Taxonomy" id="1339352"/>
    <lineage>
        <taxon>Bacteria</taxon>
        <taxon>Pseudomonadati</taxon>
        <taxon>Bacteroidota</taxon>
        <taxon>Bacteroidia</taxon>
        <taxon>Bacteroidales</taxon>
        <taxon>Bacteroidaceae</taxon>
        <taxon>Phocaeicola</taxon>
    </lineage>
</organism>
<feature type="domain" description="Tail specific protease" evidence="1">
    <location>
        <begin position="193"/>
        <end position="405"/>
    </location>
</feature>
<dbReference type="InterPro" id="IPR041613">
    <property type="entry name" value="Pept_S41_N"/>
</dbReference>
<evidence type="ECO:0000313" key="3">
    <source>
        <dbReference type="Proteomes" id="UP000027661"/>
    </source>
</evidence>
<dbReference type="GO" id="GO:0006508">
    <property type="term" value="P:proteolysis"/>
    <property type="evidence" value="ECO:0007669"/>
    <property type="project" value="InterPro"/>
</dbReference>
<dbReference type="Gene3D" id="3.30.750.170">
    <property type="match status" value="1"/>
</dbReference>
<dbReference type="GO" id="GO:0007165">
    <property type="term" value="P:signal transduction"/>
    <property type="evidence" value="ECO:0007669"/>
    <property type="project" value="TreeGrafter"/>
</dbReference>
<accession>A0A069RZC3</accession>
<dbReference type="MEROPS" id="S41.012"/>